<sequence>MGRRVAAALLPLALVLSSVVLSVAGLPGPAAGATDGVGAAPRRVVSLSLCADQFVLAVAEREQIAGLSRLAADPNLTPFAAQASGLHRHGGTAEEILMLKPDLVVDGGFTRGRTVAMLEHLGVPVLRLRGAVTLAGILPQIDAVAAAVGQPERGRALRRALEARLAGAGTAPALGTAMLYRPGGEVPGSRGIVNDMMAAAGLTNIGGRLSTRPNGRVMVEQLALDPPDVLVVDSRRPDRPGVGQSVLDHPALRPLAGRMREVSFPLKYWLCAGPGSIDGVALLREAVRGGGGAS</sequence>
<keyword evidence="1" id="KW-0732">Signal</keyword>
<dbReference type="Proteomes" id="UP000001591">
    <property type="component" value="Chromosome"/>
</dbReference>
<dbReference type="SUPFAM" id="SSF53807">
    <property type="entry name" value="Helical backbone' metal receptor"/>
    <property type="match status" value="1"/>
</dbReference>
<evidence type="ECO:0000259" key="2">
    <source>
        <dbReference type="PROSITE" id="PS50983"/>
    </source>
</evidence>
<evidence type="ECO:0000313" key="3">
    <source>
        <dbReference type="EMBL" id="ACJ01214.1"/>
    </source>
</evidence>
<name>B6IY40_RHOCS</name>
<evidence type="ECO:0000256" key="1">
    <source>
        <dbReference type="SAM" id="SignalP"/>
    </source>
</evidence>
<feature type="domain" description="Fe/B12 periplasmic-binding" evidence="2">
    <location>
        <begin position="43"/>
        <end position="291"/>
    </location>
</feature>
<dbReference type="HOGENOM" id="CLU_038034_8_0_5"/>
<dbReference type="OrthoDB" id="1632039at2"/>
<dbReference type="eggNOG" id="COG0614">
    <property type="taxonomic scope" value="Bacteria"/>
</dbReference>
<organism evidence="3 4">
    <name type="scientific">Rhodospirillum centenum (strain ATCC 51521 / SW)</name>
    <dbReference type="NCBI Taxonomy" id="414684"/>
    <lineage>
        <taxon>Bacteria</taxon>
        <taxon>Pseudomonadati</taxon>
        <taxon>Pseudomonadota</taxon>
        <taxon>Alphaproteobacteria</taxon>
        <taxon>Rhodospirillales</taxon>
        <taxon>Rhodospirillaceae</taxon>
        <taxon>Rhodospirillum</taxon>
    </lineage>
</organism>
<dbReference type="STRING" id="414684.RC1_3871"/>
<dbReference type="Pfam" id="PF01497">
    <property type="entry name" value="Peripla_BP_2"/>
    <property type="match status" value="1"/>
</dbReference>
<dbReference type="PANTHER" id="PTHR30535:SF4">
    <property type="entry name" value="HEMIN-BINDING PERIPLASMIC PROTEIN HMUT"/>
    <property type="match status" value="1"/>
</dbReference>
<dbReference type="RefSeq" id="WP_012568987.1">
    <property type="nucleotide sequence ID" value="NC_011420.2"/>
</dbReference>
<accession>B6IY40</accession>
<dbReference type="InterPro" id="IPR050902">
    <property type="entry name" value="ABC_Transporter_SBP"/>
</dbReference>
<dbReference type="KEGG" id="rce:RC1_3871"/>
<reference evidence="3 4" key="1">
    <citation type="journal article" date="2010" name="BMC Genomics">
        <title>Metabolic flexibility revealed in the genome of the cyst-forming alpha-1 proteobacterium Rhodospirillum centenum.</title>
        <authorList>
            <person name="Lu Y.K."/>
            <person name="Marden J."/>
            <person name="Han M."/>
            <person name="Swingley W.D."/>
            <person name="Mastrian S.D."/>
            <person name="Chowdhury S.R."/>
            <person name="Hao J."/>
            <person name="Helmy T."/>
            <person name="Kim S."/>
            <person name="Kurdoglu A.A."/>
            <person name="Matthies H.J."/>
            <person name="Rollo D."/>
            <person name="Stothard P."/>
            <person name="Blankenship R.E."/>
            <person name="Bauer C.E."/>
            <person name="Touchman J.W."/>
        </authorList>
    </citation>
    <scope>NUCLEOTIDE SEQUENCE [LARGE SCALE GENOMIC DNA]</scope>
    <source>
        <strain evidence="4">ATCC 51521 / SW</strain>
    </source>
</reference>
<feature type="chain" id="PRO_5002844574" evidence="1">
    <location>
        <begin position="33"/>
        <end position="294"/>
    </location>
</feature>
<dbReference type="EMBL" id="CP000613">
    <property type="protein sequence ID" value="ACJ01214.1"/>
    <property type="molecule type" value="Genomic_DNA"/>
</dbReference>
<dbReference type="PROSITE" id="PS50983">
    <property type="entry name" value="FE_B12_PBP"/>
    <property type="match status" value="1"/>
</dbReference>
<gene>
    <name evidence="3" type="ordered locus">RC1_3871</name>
</gene>
<dbReference type="Gene3D" id="3.40.50.1980">
    <property type="entry name" value="Nitrogenase molybdenum iron protein domain"/>
    <property type="match status" value="2"/>
</dbReference>
<keyword evidence="4" id="KW-1185">Reference proteome</keyword>
<dbReference type="CDD" id="cd00636">
    <property type="entry name" value="TroA-like"/>
    <property type="match status" value="1"/>
</dbReference>
<feature type="signal peptide" evidence="1">
    <location>
        <begin position="1"/>
        <end position="32"/>
    </location>
</feature>
<dbReference type="InterPro" id="IPR002491">
    <property type="entry name" value="ABC_transptr_periplasmic_BD"/>
</dbReference>
<dbReference type="AlphaFoldDB" id="B6IY40"/>
<proteinExistence type="predicted"/>
<dbReference type="PANTHER" id="PTHR30535">
    <property type="entry name" value="VITAMIN B12-BINDING PROTEIN"/>
    <property type="match status" value="1"/>
</dbReference>
<protein>
    <submittedName>
        <fullName evidence="3">Periplasmic binding protein, putative</fullName>
    </submittedName>
</protein>
<evidence type="ECO:0000313" key="4">
    <source>
        <dbReference type="Proteomes" id="UP000001591"/>
    </source>
</evidence>